<dbReference type="RefSeq" id="WP_234318832.1">
    <property type="nucleotide sequence ID" value="NZ_JBHMDI010000028.1"/>
</dbReference>
<reference evidence="2 3" key="1">
    <citation type="submission" date="2024-09" db="EMBL/GenBank/DDBJ databases">
        <authorList>
            <person name="Sun Q."/>
            <person name="Mori K."/>
        </authorList>
    </citation>
    <scope>NUCLEOTIDE SEQUENCE [LARGE SCALE GENOMIC DNA]</scope>
    <source>
        <strain evidence="2 3">JCM 9767</strain>
    </source>
</reference>
<organism evidence="2 3">
    <name type="scientific">Streptomyces heliomycini</name>
    <dbReference type="NCBI Taxonomy" id="284032"/>
    <lineage>
        <taxon>Bacteria</taxon>
        <taxon>Bacillati</taxon>
        <taxon>Actinomycetota</taxon>
        <taxon>Actinomycetes</taxon>
        <taxon>Kitasatosporales</taxon>
        <taxon>Streptomycetaceae</taxon>
        <taxon>Streptomyces</taxon>
    </lineage>
</organism>
<dbReference type="PROSITE" id="PS51257">
    <property type="entry name" value="PROKAR_LIPOPROTEIN"/>
    <property type="match status" value="1"/>
</dbReference>
<evidence type="ECO:0000313" key="2">
    <source>
        <dbReference type="EMBL" id="MFB9348482.1"/>
    </source>
</evidence>
<dbReference type="Gene3D" id="2.50.20.20">
    <property type="match status" value="1"/>
</dbReference>
<dbReference type="EMBL" id="JBHMDI010000028">
    <property type="protein sequence ID" value="MFB9348482.1"/>
    <property type="molecule type" value="Genomic_DNA"/>
</dbReference>
<accession>A0ABV5LAR6</accession>
<dbReference type="Proteomes" id="UP001589753">
    <property type="component" value="Unassembled WGS sequence"/>
</dbReference>
<protein>
    <recommendedName>
        <fullName evidence="4">Lipoprotein</fullName>
    </recommendedName>
</protein>
<evidence type="ECO:0008006" key="4">
    <source>
        <dbReference type="Google" id="ProtNLM"/>
    </source>
</evidence>
<keyword evidence="3" id="KW-1185">Reference proteome</keyword>
<proteinExistence type="predicted"/>
<feature type="chain" id="PRO_5045454902" description="Lipoprotein" evidence="1">
    <location>
        <begin position="30"/>
        <end position="294"/>
    </location>
</feature>
<evidence type="ECO:0000313" key="3">
    <source>
        <dbReference type="Proteomes" id="UP001589753"/>
    </source>
</evidence>
<keyword evidence="1" id="KW-0732">Signal</keyword>
<dbReference type="SUPFAM" id="SSF89392">
    <property type="entry name" value="Prokaryotic lipoproteins and lipoprotein localization factors"/>
    <property type="match status" value="1"/>
</dbReference>
<evidence type="ECO:0000256" key="1">
    <source>
        <dbReference type="SAM" id="SignalP"/>
    </source>
</evidence>
<name>A0ABV5LAR6_9ACTN</name>
<comment type="caution">
    <text evidence="2">The sequence shown here is derived from an EMBL/GenBank/DDBJ whole genome shotgun (WGS) entry which is preliminary data.</text>
</comment>
<sequence length="294" mass="30878">MRILSFGSVPRGVTGAVSAVVLFAGGAVACGGDGGSDPARGEPSGVTPATAVAKAAAHSADIVSLHYRITGTVPEEGRLEADAFMRTDPPAMSMELSTAGRSGNGRLPVRFVDGVMYVGGAAKGRSWFRADPATWGGLTVDNDSYGVLPRQLEGSPVVQSTLLTGSEDVRRVGTETVDGARTTHYRGTVTFDGLRAARDAAPDEATRERRVESLDQFMGLRVSDTLTMDLWVDGDGRAKRFRWQARTDGARGGTGGGPLDLTVTFLDVDRPVTIEAPPAEDTAALVEDAREVLD</sequence>
<dbReference type="InterPro" id="IPR029046">
    <property type="entry name" value="LolA/LolB/LppX"/>
</dbReference>
<gene>
    <name evidence="2" type="ORF">ACFFUA_13580</name>
</gene>
<feature type="signal peptide" evidence="1">
    <location>
        <begin position="1"/>
        <end position="29"/>
    </location>
</feature>